<feature type="compositionally biased region" description="Low complexity" evidence="1">
    <location>
        <begin position="189"/>
        <end position="202"/>
    </location>
</feature>
<evidence type="ECO:0000313" key="2">
    <source>
        <dbReference type="EMBL" id="KKM67589.1"/>
    </source>
</evidence>
<evidence type="ECO:0000256" key="1">
    <source>
        <dbReference type="SAM" id="MobiDB-lite"/>
    </source>
</evidence>
<dbReference type="InterPro" id="IPR009057">
    <property type="entry name" value="Homeodomain-like_sf"/>
</dbReference>
<dbReference type="EMBL" id="LAZR01010322">
    <property type="protein sequence ID" value="KKM67589.1"/>
    <property type="molecule type" value="Genomic_DNA"/>
</dbReference>
<proteinExistence type="predicted"/>
<comment type="caution">
    <text evidence="2">The sequence shown here is derived from an EMBL/GenBank/DDBJ whole genome shotgun (WGS) entry which is preliminary data.</text>
</comment>
<sequence>MSQPLFVRRLTRAERAALRKLRKKPPNLGVYRRAQAIHLSSQRLKTHQIAEIVSRSALSVTRWIHAFDAHGLPALWPGKSTGRPPKADADFQAALAQAVEQNPRDLGYLFTRWSVDLLTEHMRRTTHVDVSCSTVYHTLKRLGYRYGRPKLDLKHRQDPKQVARAKRQKARALKKPEPVEVIWRFSTVTRPSSTSTPASPAAGLRVASE</sequence>
<feature type="region of interest" description="Disordered" evidence="1">
    <location>
        <begin position="189"/>
        <end position="209"/>
    </location>
</feature>
<evidence type="ECO:0008006" key="3">
    <source>
        <dbReference type="Google" id="ProtNLM"/>
    </source>
</evidence>
<reference evidence="2" key="1">
    <citation type="journal article" date="2015" name="Nature">
        <title>Complex archaea that bridge the gap between prokaryotes and eukaryotes.</title>
        <authorList>
            <person name="Spang A."/>
            <person name="Saw J.H."/>
            <person name="Jorgensen S.L."/>
            <person name="Zaremba-Niedzwiedzka K."/>
            <person name="Martijn J."/>
            <person name="Lind A.E."/>
            <person name="van Eijk R."/>
            <person name="Schleper C."/>
            <person name="Guy L."/>
            <person name="Ettema T.J."/>
        </authorList>
    </citation>
    <scope>NUCLEOTIDE SEQUENCE</scope>
</reference>
<dbReference type="AlphaFoldDB" id="A0A0F9JCQ5"/>
<protein>
    <recommendedName>
        <fullName evidence="3">Winged helix-turn helix domain-containing protein</fullName>
    </recommendedName>
</protein>
<dbReference type="SUPFAM" id="SSF46689">
    <property type="entry name" value="Homeodomain-like"/>
    <property type="match status" value="1"/>
</dbReference>
<gene>
    <name evidence="2" type="ORF">LCGC14_1469590</name>
</gene>
<organism evidence="2">
    <name type="scientific">marine sediment metagenome</name>
    <dbReference type="NCBI Taxonomy" id="412755"/>
    <lineage>
        <taxon>unclassified sequences</taxon>
        <taxon>metagenomes</taxon>
        <taxon>ecological metagenomes</taxon>
    </lineage>
</organism>
<name>A0A0F9JCQ5_9ZZZZ</name>
<dbReference type="Pfam" id="PF13565">
    <property type="entry name" value="HTH_32"/>
    <property type="match status" value="1"/>
</dbReference>
<accession>A0A0F9JCQ5</accession>